<dbReference type="GO" id="GO:0042840">
    <property type="term" value="P:D-glucuronate catabolic process"/>
    <property type="evidence" value="ECO:0007669"/>
    <property type="project" value="TreeGrafter"/>
</dbReference>
<dbReference type="STRING" id="385682.SAMN05444380_10849"/>
<dbReference type="PANTHER" id="PTHR30068:SF3">
    <property type="entry name" value="PHOSPHOLIPID_GLYCEROL ACYLTRANSFERASE DOMAIN-CONTAINING PROTEIN"/>
    <property type="match status" value="1"/>
</dbReference>
<dbReference type="PANTHER" id="PTHR30068">
    <property type="entry name" value="URONATE ISOMERASE"/>
    <property type="match status" value="1"/>
</dbReference>
<protein>
    <submittedName>
        <fullName evidence="2">Acyltransferase</fullName>
    </submittedName>
</protein>
<reference evidence="2 3" key="1">
    <citation type="submission" date="2016-10" db="EMBL/GenBank/DDBJ databases">
        <authorList>
            <person name="de Groot N.N."/>
        </authorList>
    </citation>
    <scope>NUCLEOTIDE SEQUENCE [LARGE SCALE GENOMIC DNA]</scope>
    <source>
        <strain evidence="2 3">DSM 19012</strain>
    </source>
</reference>
<dbReference type="SUPFAM" id="SSF69593">
    <property type="entry name" value="Glycerol-3-phosphate (1)-acyltransferase"/>
    <property type="match status" value="1"/>
</dbReference>
<dbReference type="GO" id="GO:0019698">
    <property type="term" value="P:D-galacturonate catabolic process"/>
    <property type="evidence" value="ECO:0007669"/>
    <property type="project" value="TreeGrafter"/>
</dbReference>
<keyword evidence="2" id="KW-0012">Acyltransferase</keyword>
<name>A0A1I1YRR2_9BACT</name>
<dbReference type="Proteomes" id="UP000181976">
    <property type="component" value="Unassembled WGS sequence"/>
</dbReference>
<organism evidence="2 3">
    <name type="scientific">Thermophagus xiamenensis</name>
    <dbReference type="NCBI Taxonomy" id="385682"/>
    <lineage>
        <taxon>Bacteria</taxon>
        <taxon>Pseudomonadati</taxon>
        <taxon>Bacteroidota</taxon>
        <taxon>Bacteroidia</taxon>
        <taxon>Marinilabiliales</taxon>
        <taxon>Marinilabiliaceae</taxon>
        <taxon>Thermophagus</taxon>
    </lineage>
</organism>
<accession>A0A1I1YRR2</accession>
<evidence type="ECO:0000259" key="1">
    <source>
        <dbReference type="Pfam" id="PF01553"/>
    </source>
</evidence>
<dbReference type="AlphaFoldDB" id="A0A1I1YRR2"/>
<dbReference type="RefSeq" id="WP_010528406.1">
    <property type="nucleotide sequence ID" value="NZ_AFSL01000083.1"/>
</dbReference>
<dbReference type="GO" id="GO:0016746">
    <property type="term" value="F:acyltransferase activity"/>
    <property type="evidence" value="ECO:0007669"/>
    <property type="project" value="UniProtKB-KW"/>
</dbReference>
<dbReference type="InParanoid" id="A0A1I1YRR2"/>
<evidence type="ECO:0000313" key="2">
    <source>
        <dbReference type="EMBL" id="SFE20670.1"/>
    </source>
</evidence>
<dbReference type="eggNOG" id="COG0204">
    <property type="taxonomic scope" value="Bacteria"/>
</dbReference>
<proteinExistence type="predicted"/>
<evidence type="ECO:0000313" key="3">
    <source>
        <dbReference type="Proteomes" id="UP000181976"/>
    </source>
</evidence>
<dbReference type="EMBL" id="FONA01000008">
    <property type="protein sequence ID" value="SFE20670.1"/>
    <property type="molecule type" value="Genomic_DNA"/>
</dbReference>
<keyword evidence="3" id="KW-1185">Reference proteome</keyword>
<dbReference type="Pfam" id="PF01553">
    <property type="entry name" value="Acyltransferase"/>
    <property type="match status" value="1"/>
</dbReference>
<gene>
    <name evidence="2" type="ORF">SAMN05444380_10849</name>
</gene>
<sequence length="387" mass="45573">MTKELEFESIRPYQDHEIQQVFERLKKETSFIELIGFLYPELPPQKFIDKLMKIKTIRQFQQEVISPYVKEIIKNTTKGITSEGLEYLNPNEAYLYISNHRDIILDPAILNIILFEKGFDTTEIAIGDNLLIYPWITDLVKLNRTFIVKRNLPIRQMMESSTLLSKYIRHTITQVGHSIWIAQREGRSKDGNDRTQLSLLKMLNISGKNESVAENFKELKIVPVSISYEYDPCDYLKALELQHKRDNPDYVKTPDDDLKHMGAGLRGRKGRVHFAFGQPICGNEFDKLKELQNKNEKFEFLARLIDEHVHENYKLWPGNLIAWDMLNANDEYRHKYTPEEKKTFLNYIEEHLNRIDGDKEFLRRTLFEMYANPVANKRELLGKSVLD</sequence>
<keyword evidence="2" id="KW-0808">Transferase</keyword>
<dbReference type="InterPro" id="IPR002123">
    <property type="entry name" value="Plipid/glycerol_acylTrfase"/>
</dbReference>
<feature type="domain" description="Phospholipid/glycerol acyltransferase" evidence="1">
    <location>
        <begin position="80"/>
        <end position="187"/>
    </location>
</feature>
<dbReference type="OrthoDB" id="1078132at2"/>